<feature type="signal peptide" evidence="1">
    <location>
        <begin position="1"/>
        <end position="24"/>
    </location>
</feature>
<evidence type="ECO:0000313" key="3">
    <source>
        <dbReference type="Proteomes" id="UP000198838"/>
    </source>
</evidence>
<reference evidence="2 3" key="1">
    <citation type="submission" date="2016-10" db="EMBL/GenBank/DDBJ databases">
        <authorList>
            <person name="de Groot N.N."/>
        </authorList>
    </citation>
    <scope>NUCLEOTIDE SEQUENCE [LARGE SCALE GENOMIC DNA]</scope>
    <source>
        <strain evidence="2 3">DSM 5522</strain>
    </source>
</reference>
<dbReference type="Proteomes" id="UP000198838">
    <property type="component" value="Unassembled WGS sequence"/>
</dbReference>
<name>A0A1I0YYU2_9FIRM</name>
<evidence type="ECO:0000313" key="2">
    <source>
        <dbReference type="EMBL" id="SFB17388.1"/>
    </source>
</evidence>
<evidence type="ECO:0008006" key="4">
    <source>
        <dbReference type="Google" id="ProtNLM"/>
    </source>
</evidence>
<evidence type="ECO:0000256" key="1">
    <source>
        <dbReference type="SAM" id="SignalP"/>
    </source>
</evidence>
<sequence>MKTIKKFAAWGLLLSLLISFFAPAKNVLAASSKKTIYVVSSVKVNGTTANGKENYKSSVSYNKYGLLTKINNNGSENITDTFTYDKNQRLTKFTEKIGTGDAKDINTTNYSYKNGKLCKSTRNRQDGDKVVTTYTWKNGLITSSTLVTSWLQNGKTESVTTKSSYKYKNNHVCYAKDSSNGYKNEFFITHDKKGNVTKFVYKNNSNKKAILNVSSKITYDKNKRATKIVNEFKSPFLDKAEKFTKTVTYKKITVDKKYASAIANQQWQLLNANFNSIGIGFAW</sequence>
<dbReference type="RefSeq" id="WP_092872780.1">
    <property type="nucleotide sequence ID" value="NZ_FOJY01000011.1"/>
</dbReference>
<proteinExistence type="predicted"/>
<gene>
    <name evidence="2" type="ORF">SAMN05216249_111100</name>
</gene>
<dbReference type="Gene3D" id="2.180.10.10">
    <property type="entry name" value="RHS repeat-associated core"/>
    <property type="match status" value="1"/>
</dbReference>
<dbReference type="AlphaFoldDB" id="A0A1I0YYU2"/>
<accession>A0A1I0YYU2</accession>
<dbReference type="EMBL" id="FOJY01000011">
    <property type="protein sequence ID" value="SFB17388.1"/>
    <property type="molecule type" value="Genomic_DNA"/>
</dbReference>
<keyword evidence="3" id="KW-1185">Reference proteome</keyword>
<keyword evidence="1" id="KW-0732">Signal</keyword>
<organism evidence="2 3">
    <name type="scientific">Acetitomaculum ruminis DSM 5522</name>
    <dbReference type="NCBI Taxonomy" id="1120918"/>
    <lineage>
        <taxon>Bacteria</taxon>
        <taxon>Bacillati</taxon>
        <taxon>Bacillota</taxon>
        <taxon>Clostridia</taxon>
        <taxon>Lachnospirales</taxon>
        <taxon>Lachnospiraceae</taxon>
        <taxon>Acetitomaculum</taxon>
    </lineage>
</organism>
<protein>
    <recommendedName>
        <fullName evidence="4">YD repeat-containing protein</fullName>
    </recommendedName>
</protein>
<feature type="chain" id="PRO_5039383060" description="YD repeat-containing protein" evidence="1">
    <location>
        <begin position="25"/>
        <end position="283"/>
    </location>
</feature>